<dbReference type="EMBL" id="VZAD01000097">
    <property type="protein sequence ID" value="MQP12740.1"/>
    <property type="molecule type" value="Genomic_DNA"/>
</dbReference>
<accession>A0A6A7WE50</accession>
<keyword evidence="1" id="KW-0812">Transmembrane</keyword>
<evidence type="ECO:0000313" key="3">
    <source>
        <dbReference type="Proteomes" id="UP000384372"/>
    </source>
</evidence>
<proteinExistence type="predicted"/>
<organism evidence="2 3">
    <name type="scientific">Segatella copri</name>
    <dbReference type="NCBI Taxonomy" id="165179"/>
    <lineage>
        <taxon>Bacteria</taxon>
        <taxon>Pseudomonadati</taxon>
        <taxon>Bacteroidota</taxon>
        <taxon>Bacteroidia</taxon>
        <taxon>Bacteroidales</taxon>
        <taxon>Prevotellaceae</taxon>
        <taxon>Segatella</taxon>
    </lineage>
</organism>
<dbReference type="RefSeq" id="WP_158464313.1">
    <property type="nucleotide sequence ID" value="NZ_VZAD01000097.1"/>
</dbReference>
<dbReference type="AlphaFoldDB" id="A0A6A7WE50"/>
<dbReference type="Proteomes" id="UP000384372">
    <property type="component" value="Unassembled WGS sequence"/>
</dbReference>
<comment type="caution">
    <text evidence="2">The sequence shown here is derived from an EMBL/GenBank/DDBJ whole genome shotgun (WGS) entry which is preliminary data.</text>
</comment>
<reference evidence="2 3" key="1">
    <citation type="submission" date="2019-09" db="EMBL/GenBank/DDBJ databases">
        <title>Distinct polysaccharide growth profiles of human intestinal Prevotella copri isolates.</title>
        <authorList>
            <person name="Fehlner-Peach H."/>
            <person name="Magnabosco C."/>
            <person name="Raghavan V."/>
            <person name="Scher J.U."/>
            <person name="Tett A."/>
            <person name="Cox L.M."/>
            <person name="Gottsegen C."/>
            <person name="Watters A."/>
            <person name="Wiltshire- Gordon J.D."/>
            <person name="Segata N."/>
            <person name="Bonneau R."/>
            <person name="Littman D.R."/>
        </authorList>
    </citation>
    <scope>NUCLEOTIDE SEQUENCE [LARGE SCALE GENOMIC DNA]</scope>
    <source>
        <strain evidence="3">iAQ1173</strain>
    </source>
</reference>
<keyword evidence="1" id="KW-0472">Membrane</keyword>
<sequence>MKTFYVSLILSILLLVGGFLSPPLGIIDSSVLSAVGLLFAFATLAQLPQLLAAIAQGRTFRLTKGDLTAEVTSNSGET</sequence>
<keyword evidence="3" id="KW-1185">Reference proteome</keyword>
<evidence type="ECO:0000313" key="2">
    <source>
        <dbReference type="EMBL" id="MQP12740.1"/>
    </source>
</evidence>
<feature type="transmembrane region" description="Helical" evidence="1">
    <location>
        <begin position="30"/>
        <end position="54"/>
    </location>
</feature>
<evidence type="ECO:0000256" key="1">
    <source>
        <dbReference type="SAM" id="Phobius"/>
    </source>
</evidence>
<name>A0A6A7WE50_9BACT</name>
<gene>
    <name evidence="2" type="ORF">F7D20_12415</name>
</gene>
<protein>
    <submittedName>
        <fullName evidence="2">Uncharacterized protein</fullName>
    </submittedName>
</protein>
<keyword evidence="1" id="KW-1133">Transmembrane helix</keyword>